<gene>
    <name evidence="2" type="ORF">AXF42_Ash016750</name>
</gene>
<dbReference type="Proteomes" id="UP000236161">
    <property type="component" value="Unassembled WGS sequence"/>
</dbReference>
<sequence>MLRLHSKAAAIRYSATENVGALARGRPSWPRSDWRKEREREREGERERERKKILKVKILFHTFFYC</sequence>
<dbReference type="AlphaFoldDB" id="A0A2I0AQ90"/>
<evidence type="ECO:0000313" key="3">
    <source>
        <dbReference type="Proteomes" id="UP000236161"/>
    </source>
</evidence>
<protein>
    <submittedName>
        <fullName evidence="2">Uncharacterized protein</fullName>
    </submittedName>
</protein>
<proteinExistence type="predicted"/>
<accession>A0A2I0AQ90</accession>
<organism evidence="2 3">
    <name type="scientific">Apostasia shenzhenica</name>
    <dbReference type="NCBI Taxonomy" id="1088818"/>
    <lineage>
        <taxon>Eukaryota</taxon>
        <taxon>Viridiplantae</taxon>
        <taxon>Streptophyta</taxon>
        <taxon>Embryophyta</taxon>
        <taxon>Tracheophyta</taxon>
        <taxon>Spermatophyta</taxon>
        <taxon>Magnoliopsida</taxon>
        <taxon>Liliopsida</taxon>
        <taxon>Asparagales</taxon>
        <taxon>Orchidaceae</taxon>
        <taxon>Apostasioideae</taxon>
        <taxon>Apostasia</taxon>
    </lineage>
</organism>
<feature type="compositionally biased region" description="Basic and acidic residues" evidence="1">
    <location>
        <begin position="32"/>
        <end position="46"/>
    </location>
</feature>
<name>A0A2I0AQ90_9ASPA</name>
<feature type="region of interest" description="Disordered" evidence="1">
    <location>
        <begin position="22"/>
        <end position="46"/>
    </location>
</feature>
<evidence type="ECO:0000256" key="1">
    <source>
        <dbReference type="SAM" id="MobiDB-lite"/>
    </source>
</evidence>
<evidence type="ECO:0000313" key="2">
    <source>
        <dbReference type="EMBL" id="PKA57704.1"/>
    </source>
</evidence>
<dbReference type="EMBL" id="KZ451961">
    <property type="protein sequence ID" value="PKA57704.1"/>
    <property type="molecule type" value="Genomic_DNA"/>
</dbReference>
<keyword evidence="3" id="KW-1185">Reference proteome</keyword>
<reference evidence="2 3" key="1">
    <citation type="journal article" date="2017" name="Nature">
        <title>The Apostasia genome and the evolution of orchids.</title>
        <authorList>
            <person name="Zhang G.Q."/>
            <person name="Liu K.W."/>
            <person name="Li Z."/>
            <person name="Lohaus R."/>
            <person name="Hsiao Y.Y."/>
            <person name="Niu S.C."/>
            <person name="Wang J.Y."/>
            <person name="Lin Y.C."/>
            <person name="Xu Q."/>
            <person name="Chen L.J."/>
            <person name="Yoshida K."/>
            <person name="Fujiwara S."/>
            <person name="Wang Z.W."/>
            <person name="Zhang Y.Q."/>
            <person name="Mitsuda N."/>
            <person name="Wang M."/>
            <person name="Liu G.H."/>
            <person name="Pecoraro L."/>
            <person name="Huang H.X."/>
            <person name="Xiao X.J."/>
            <person name="Lin M."/>
            <person name="Wu X.Y."/>
            <person name="Wu W.L."/>
            <person name="Chen Y.Y."/>
            <person name="Chang S.B."/>
            <person name="Sakamoto S."/>
            <person name="Ohme-Takagi M."/>
            <person name="Yagi M."/>
            <person name="Zeng S.J."/>
            <person name="Shen C.Y."/>
            <person name="Yeh C.M."/>
            <person name="Luo Y.B."/>
            <person name="Tsai W.C."/>
            <person name="Van de Peer Y."/>
            <person name="Liu Z.J."/>
        </authorList>
    </citation>
    <scope>NUCLEOTIDE SEQUENCE [LARGE SCALE GENOMIC DNA]</scope>
    <source>
        <strain evidence="3">cv. Shenzhen</strain>
        <tissue evidence="2">Stem</tissue>
    </source>
</reference>